<feature type="compositionally biased region" description="Basic and acidic residues" evidence="1">
    <location>
        <begin position="175"/>
        <end position="192"/>
    </location>
</feature>
<feature type="compositionally biased region" description="Polar residues" evidence="1">
    <location>
        <begin position="1136"/>
        <end position="1150"/>
    </location>
</feature>
<feature type="compositionally biased region" description="Polar residues" evidence="1">
    <location>
        <begin position="682"/>
        <end position="694"/>
    </location>
</feature>
<dbReference type="InterPro" id="IPR027417">
    <property type="entry name" value="P-loop_NTPase"/>
</dbReference>
<dbReference type="Gene3D" id="3.40.50.300">
    <property type="entry name" value="P-loop containing nucleotide triphosphate hydrolases"/>
    <property type="match status" value="1"/>
</dbReference>
<dbReference type="SUPFAM" id="SSF52540">
    <property type="entry name" value="P-loop containing nucleoside triphosphate hydrolases"/>
    <property type="match status" value="1"/>
</dbReference>
<feature type="compositionally biased region" description="Basic and acidic residues" evidence="1">
    <location>
        <begin position="773"/>
        <end position="852"/>
    </location>
</feature>
<evidence type="ECO:0000313" key="2">
    <source>
        <dbReference type="EMBL" id="CDW78661.1"/>
    </source>
</evidence>
<feature type="region of interest" description="Disordered" evidence="1">
    <location>
        <begin position="45"/>
        <end position="81"/>
    </location>
</feature>
<evidence type="ECO:0000313" key="3">
    <source>
        <dbReference type="Proteomes" id="UP000039865"/>
    </source>
</evidence>
<accession>A0A078A9T7</accession>
<feature type="region of interest" description="Disordered" evidence="1">
    <location>
        <begin position="754"/>
        <end position="931"/>
    </location>
</feature>
<feature type="compositionally biased region" description="Basic and acidic residues" evidence="1">
    <location>
        <begin position="695"/>
        <end position="706"/>
    </location>
</feature>
<protein>
    <submittedName>
        <fullName evidence="2">Uncharacterized protein</fullName>
    </submittedName>
</protein>
<gene>
    <name evidence="2" type="primary">Contig17508.g18628</name>
    <name evidence="2" type="ORF">STYLEM_7642</name>
</gene>
<feature type="compositionally biased region" description="Polar residues" evidence="1">
    <location>
        <begin position="163"/>
        <end position="174"/>
    </location>
</feature>
<organism evidence="2 3">
    <name type="scientific">Stylonychia lemnae</name>
    <name type="common">Ciliate</name>
    <dbReference type="NCBI Taxonomy" id="5949"/>
    <lineage>
        <taxon>Eukaryota</taxon>
        <taxon>Sar</taxon>
        <taxon>Alveolata</taxon>
        <taxon>Ciliophora</taxon>
        <taxon>Intramacronucleata</taxon>
        <taxon>Spirotrichea</taxon>
        <taxon>Stichotrichia</taxon>
        <taxon>Sporadotrichida</taxon>
        <taxon>Oxytrichidae</taxon>
        <taxon>Stylonychinae</taxon>
        <taxon>Stylonychia</taxon>
    </lineage>
</organism>
<feature type="region of interest" description="Disordered" evidence="1">
    <location>
        <begin position="1136"/>
        <end position="1156"/>
    </location>
</feature>
<feature type="compositionally biased region" description="Basic and acidic residues" evidence="1">
    <location>
        <begin position="895"/>
        <end position="905"/>
    </location>
</feature>
<evidence type="ECO:0000256" key="1">
    <source>
        <dbReference type="SAM" id="MobiDB-lite"/>
    </source>
</evidence>
<keyword evidence="3" id="KW-1185">Reference proteome</keyword>
<feature type="compositionally biased region" description="Polar residues" evidence="1">
    <location>
        <begin position="46"/>
        <end position="79"/>
    </location>
</feature>
<dbReference type="PANTHER" id="PTHR33477">
    <property type="entry name" value="P-LOOP NTPASE DOMAIN-CONTAINING PROTEIN LPA1 HOMOLOG 1"/>
    <property type="match status" value="1"/>
</dbReference>
<dbReference type="Proteomes" id="UP000039865">
    <property type="component" value="Unassembled WGS sequence"/>
</dbReference>
<dbReference type="PANTHER" id="PTHR33477:SF3">
    <property type="entry name" value="P-LOOP NTPASE DOMAIN-CONTAINING PROTEIN LPA1 HOMOLOG 1"/>
    <property type="match status" value="1"/>
</dbReference>
<feature type="compositionally biased region" description="Polar residues" evidence="1">
    <location>
        <begin position="860"/>
        <end position="875"/>
    </location>
</feature>
<feature type="region of interest" description="Disordered" evidence="1">
    <location>
        <begin position="666"/>
        <end position="707"/>
    </location>
</feature>
<dbReference type="EMBL" id="CCKQ01007305">
    <property type="protein sequence ID" value="CDW78661.1"/>
    <property type="molecule type" value="Genomic_DNA"/>
</dbReference>
<proteinExistence type="predicted"/>
<feature type="compositionally biased region" description="Polar residues" evidence="1">
    <location>
        <begin position="883"/>
        <end position="893"/>
    </location>
</feature>
<reference evidence="2 3" key="1">
    <citation type="submission" date="2014-06" db="EMBL/GenBank/DDBJ databases">
        <authorList>
            <person name="Swart Estienne"/>
        </authorList>
    </citation>
    <scope>NUCLEOTIDE SEQUENCE [LARGE SCALE GENOMIC DNA]</scope>
    <source>
        <strain evidence="2 3">130c</strain>
    </source>
</reference>
<feature type="region of interest" description="Disordered" evidence="1">
    <location>
        <begin position="153"/>
        <end position="192"/>
    </location>
</feature>
<feature type="region of interest" description="Disordered" evidence="1">
    <location>
        <begin position="1012"/>
        <end position="1036"/>
    </location>
</feature>
<name>A0A078A9T7_STYLE</name>
<dbReference type="OrthoDB" id="10263927at2759"/>
<dbReference type="InParanoid" id="A0A078A9T7"/>
<sequence>MNVKAKEAQPILKRDQHYFKIVTLYVMDKFNFNLMRQQKAKELNKFHQTNKAQSTISNQQKPEVSQSNIGKISNESSGQKAGEIDQLSQYSGSHLNLNEEIKVIQSIDQKMKLGYVRVKRSASTPIKQIPNHFNHGDRNYKKCIVCECQQKNNQKSKDQNTNTGTLTQTSSNQLKDQRQFDDQIPKKSHKDIVRQDSQKMVFALNQANDTQSINNFPLPAPSVDFSDAGNQLSQMPILNLQRNQSTRKQAFKEPLSPTKRDQEIEEFQKRRISLNDFIQGTPSIQMTFSKHVRKFNRELLKATCQVIGCKPINANQIAEGVFDEINQILNNLSQSIDFDMHFDIKAKSNEIFESSEQEQARQSSKNKYSQITTITTSAPFFKYVLKSKRNILVLLAGTSGTGKSTLASLLGSRLGISTVLSTDTIRHVMRNFVSKEENPILFASTYETAAFAPPDVTSEKKRTLMGYKEQCHLVQQELEKIIDDYQKRNESLVVEGVHLTVRFIIQTMKKYPSCIPFVLCIKNEEKHKERFAVRTKHMTIDPRFNKYIKNVKSIRIIQKHLIKKAEAALIPRIDNSNVDKSLGLIHVTIVRCLRQIAEGAIIFDQQRKQATIMHHEYNLISKNQLSSRDAQQIIKQKVNKHEILEMYMQKTNPEIEDKLKKYKRGQSMGDLKKNKFRPNKSAAKNPSDNQSNPQQKEDSDLDDSPKSKSVHIILRQDEEDKGRKITDQEKKNMKKQFLNIYNDFAEDEGGFEDSEAAKLAAQSSKQPVKPKKDKKEKVYDSEKQKLRDEKKRISDQQRKIEEEKIQSAINEAKKKEKEEQEKIEAETKLVQENIEKVKNEKDKEKSEQEKQMEVILMSIPKSQSMQLPSTQPGKQSKQKSERQLIQQNQSMQTPEKLDHQSDRDLSLGLDESEEIKTELKRQPSQNGSPIPINIINIKDQIKIVELQIQQQSSQEIPKILRFKVNNDDLQDEQEEMSQKYLDPNAISKKVKFTAETKSMTSLEHLKQMETMEENISKISSDDASQEPHQLGSKSVGRVALKDKKQYKQASQFKKEREREDFKSLEPEKQLVDLGYNQKINSLDAFIQNGSTPEKINIQGVTDLKAQFQSRLRLPGGGSRRAKGKKKGGLRSANLFTQYSFGGGTSNSQTPGIRGTHNLMQNQSPQSQVFSSHIPINHQQTDTNLSTITQGKQIRAIPEQQPHDDNQSQYSGNSGLAPSLVSHTINYFPQGKNIKFLQLQAVEQKKTTRVQCLSNQMKAEVAPRIPLLCMQRIHFMSKFYIIYHIPSPISEEVSYSQSTDSDHEEENVTDVIQQKEASFNNQAQSNNNQNPIANQTQMIKNSSSGSGSPQKESILKDLMPLHDDDSHFFQYSNQENSGSPNLTAVKKYSHETFAIQMRQEQNDTL</sequence>